<keyword evidence="1" id="KW-1133">Transmembrane helix</keyword>
<name>A0A1W1ZXX9_9FLAO</name>
<feature type="transmembrane region" description="Helical" evidence="1">
    <location>
        <begin position="202"/>
        <end position="221"/>
    </location>
</feature>
<keyword evidence="3" id="KW-1185">Reference proteome</keyword>
<keyword evidence="1" id="KW-0812">Transmembrane</keyword>
<protein>
    <submittedName>
        <fullName evidence="2">Uncharacterized protein</fullName>
    </submittedName>
</protein>
<dbReference type="Proteomes" id="UP000192360">
    <property type="component" value="Unassembled WGS sequence"/>
</dbReference>
<sequence length="237" mass="27982">MLLEKINLEKELKKERVKAHKSPDLIGEFYQIIKKNQELRKSILNSKTVDTRQEYNTFNFDYLDADKIYHIEQIKKICIDYRLRFLDTKYFKGQIPEEAITKINNLEKQHDIKLKNYKIIAPSKLFKLEDKDDPLLFAAMGNDYYYLVHKWGTDLHPLRKALMLPFKNIINLLILIVALSYIGTFLIPKGLFSNTGSSVETWILGFFIFKIIASITLYYGIAMRKNFNPSIWNNKFI</sequence>
<evidence type="ECO:0000313" key="2">
    <source>
        <dbReference type="EMBL" id="SMC53305.1"/>
    </source>
</evidence>
<dbReference type="AlphaFoldDB" id="A0A1W1ZXX9"/>
<evidence type="ECO:0000313" key="3">
    <source>
        <dbReference type="Proteomes" id="UP000192360"/>
    </source>
</evidence>
<proteinExistence type="predicted"/>
<dbReference type="OrthoDB" id="1425482at2"/>
<organism evidence="2 3">
    <name type="scientific">Cellulophaga tyrosinoxydans</name>
    <dbReference type="NCBI Taxonomy" id="504486"/>
    <lineage>
        <taxon>Bacteria</taxon>
        <taxon>Pseudomonadati</taxon>
        <taxon>Bacteroidota</taxon>
        <taxon>Flavobacteriia</taxon>
        <taxon>Flavobacteriales</taxon>
        <taxon>Flavobacteriaceae</taxon>
        <taxon>Cellulophaga</taxon>
    </lineage>
</organism>
<feature type="transmembrane region" description="Helical" evidence="1">
    <location>
        <begin position="169"/>
        <end position="187"/>
    </location>
</feature>
<keyword evidence="1" id="KW-0472">Membrane</keyword>
<reference evidence="2 3" key="1">
    <citation type="submission" date="2017-04" db="EMBL/GenBank/DDBJ databases">
        <authorList>
            <person name="Afonso C.L."/>
            <person name="Miller P.J."/>
            <person name="Scott M.A."/>
            <person name="Spackman E."/>
            <person name="Goraichik I."/>
            <person name="Dimitrov K.M."/>
            <person name="Suarez D.L."/>
            <person name="Swayne D.E."/>
        </authorList>
    </citation>
    <scope>NUCLEOTIDE SEQUENCE [LARGE SCALE GENOMIC DNA]</scope>
    <source>
        <strain evidence="2 3">DSM 21164</strain>
    </source>
</reference>
<dbReference type="EMBL" id="FWXO01000002">
    <property type="protein sequence ID" value="SMC53305.1"/>
    <property type="molecule type" value="Genomic_DNA"/>
</dbReference>
<dbReference type="STRING" id="504486.SAMN05660703_1636"/>
<dbReference type="RefSeq" id="WP_084060994.1">
    <property type="nucleotide sequence ID" value="NZ_FWXO01000002.1"/>
</dbReference>
<gene>
    <name evidence="2" type="ORF">SAMN05660703_1636</name>
</gene>
<evidence type="ECO:0000256" key="1">
    <source>
        <dbReference type="SAM" id="Phobius"/>
    </source>
</evidence>
<accession>A0A1W1ZXX9</accession>